<keyword evidence="8 10" id="KW-0675">Receptor</keyword>
<dbReference type="CTD" id="100462997"/>
<dbReference type="Pfam" id="PF02949">
    <property type="entry name" value="7tm_6"/>
    <property type="match status" value="1"/>
</dbReference>
<evidence type="ECO:0000256" key="10">
    <source>
        <dbReference type="RuleBase" id="RU351113"/>
    </source>
</evidence>
<keyword evidence="5 10" id="KW-0552">Olfaction</keyword>
<dbReference type="InParanoid" id="A0A7M6W5U7"/>
<dbReference type="InterPro" id="IPR004117">
    <property type="entry name" value="7tm6_olfct_rcpt"/>
</dbReference>
<dbReference type="RefSeq" id="NP_001177430.1">
    <property type="nucleotide sequence ID" value="NM_001190501.1"/>
</dbReference>
<dbReference type="GO" id="GO:0005886">
    <property type="term" value="C:plasma membrane"/>
    <property type="evidence" value="ECO:0007669"/>
    <property type="project" value="UniProtKB-SubCell"/>
</dbReference>
<keyword evidence="7 10" id="KW-0472">Membrane</keyword>
<reference evidence="11" key="1">
    <citation type="submission" date="2021-01" db="UniProtKB">
        <authorList>
            <consortium name="EnsemblMetazoa"/>
        </authorList>
    </citation>
    <scope>IDENTIFICATION</scope>
</reference>
<evidence type="ECO:0000256" key="1">
    <source>
        <dbReference type="ARBA" id="ARBA00004651"/>
    </source>
</evidence>
<evidence type="ECO:0000313" key="11">
    <source>
        <dbReference type="EnsemblMetazoa" id="NP_001177430"/>
    </source>
</evidence>
<dbReference type="OrthoDB" id="7625882at2759"/>
<keyword evidence="4 10" id="KW-0812">Transmembrane</keyword>
<keyword evidence="6 10" id="KW-1133">Transmembrane helix</keyword>
<keyword evidence="9 10" id="KW-0807">Transducer</keyword>
<evidence type="ECO:0000313" key="12">
    <source>
        <dbReference type="Proteomes" id="UP000002358"/>
    </source>
</evidence>
<feature type="transmembrane region" description="Helical" evidence="10">
    <location>
        <begin position="73"/>
        <end position="92"/>
    </location>
</feature>
<keyword evidence="3 10" id="KW-0716">Sensory transduction</keyword>
<proteinExistence type="inferred from homology"/>
<dbReference type="KEGG" id="nvi:100462997"/>
<evidence type="ECO:0000256" key="8">
    <source>
        <dbReference type="ARBA" id="ARBA00023170"/>
    </source>
</evidence>
<accession>A0A7M6W5U7</accession>
<dbReference type="GeneID" id="100462997"/>
<name>A0A7M6W5U7_NASVI</name>
<dbReference type="PANTHER" id="PTHR21137:SF35">
    <property type="entry name" value="ODORANT RECEPTOR 19A-RELATED"/>
    <property type="match status" value="1"/>
</dbReference>
<keyword evidence="12" id="KW-1185">Reference proteome</keyword>
<protein>
    <recommendedName>
        <fullName evidence="10">Odorant receptor</fullName>
    </recommendedName>
</protein>
<feature type="transmembrane region" description="Helical" evidence="10">
    <location>
        <begin position="340"/>
        <end position="359"/>
    </location>
</feature>
<evidence type="ECO:0000256" key="6">
    <source>
        <dbReference type="ARBA" id="ARBA00022989"/>
    </source>
</evidence>
<dbReference type="PANTHER" id="PTHR21137">
    <property type="entry name" value="ODORANT RECEPTOR"/>
    <property type="match status" value="1"/>
</dbReference>
<dbReference type="AlphaFoldDB" id="A0A7M6W5U7"/>
<organism evidence="11 12">
    <name type="scientific">Nasonia vitripennis</name>
    <name type="common">Parasitic wasp</name>
    <dbReference type="NCBI Taxonomy" id="7425"/>
    <lineage>
        <taxon>Eukaryota</taxon>
        <taxon>Metazoa</taxon>
        <taxon>Ecdysozoa</taxon>
        <taxon>Arthropoda</taxon>
        <taxon>Hexapoda</taxon>
        <taxon>Insecta</taxon>
        <taxon>Pterygota</taxon>
        <taxon>Neoptera</taxon>
        <taxon>Endopterygota</taxon>
        <taxon>Hymenoptera</taxon>
        <taxon>Apocrita</taxon>
        <taxon>Proctotrupomorpha</taxon>
        <taxon>Chalcidoidea</taxon>
        <taxon>Pteromalidae</taxon>
        <taxon>Pteromalinae</taxon>
        <taxon>Nasonia</taxon>
    </lineage>
</organism>
<sequence length="435" mass="48866">MAEMKRMEDVFAYYDERMKKPGPSCSNEKFEEDVKYATALNRRIANAIGIWPIFTSTGARLGFDICVKTLKNAAVYILLSFLLVPGILHIVVEEGKLKAKILKTGPMILNTMALLKYSVMLFRKSQIQECLKQLESDWRKAGNDELRALMRRNTAVGHRLSRVCVATFYVGGIFYRLIKTLLTPIRYTKDGLMIKPLPSPLYKGLFRFNTSASPVYETIFATQMMSGFVVHSTTVTTCSYAVLLATHACGQLDIVVYLLKRLIEDDGDNGRLTRVGNEAVDRKLRVIVQLHLKVLRFISSVEDLMNQICLVEILGGSTILCLTSFYFIVDLQSNDALGLFTYMVMITSLIALLFTYCYVGEIVSDKAKKVGAKTYMINWYDLPPKKGLCIGLIISVAHSPVQLTAGKMLELSMYNFGCIMKSTAGYLNLLRTITD</sequence>
<keyword evidence="2" id="KW-1003">Cell membrane</keyword>
<evidence type="ECO:0000256" key="7">
    <source>
        <dbReference type="ARBA" id="ARBA00023136"/>
    </source>
</evidence>
<comment type="caution">
    <text evidence="10">Lacks conserved residue(s) required for the propagation of feature annotation.</text>
</comment>
<comment type="subcellular location">
    <subcellularLocation>
        <location evidence="1 10">Cell membrane</location>
        <topology evidence="1 10">Multi-pass membrane protein</topology>
    </subcellularLocation>
</comment>
<dbReference type="EnsemblMetazoa" id="NM_001190501">
    <property type="protein sequence ID" value="NP_001177430"/>
    <property type="gene ID" value="GeneID_100462997"/>
</dbReference>
<evidence type="ECO:0000256" key="2">
    <source>
        <dbReference type="ARBA" id="ARBA00022475"/>
    </source>
</evidence>
<evidence type="ECO:0000256" key="9">
    <source>
        <dbReference type="ARBA" id="ARBA00023224"/>
    </source>
</evidence>
<evidence type="ECO:0000256" key="4">
    <source>
        <dbReference type="ARBA" id="ARBA00022692"/>
    </source>
</evidence>
<dbReference type="GO" id="GO:0005549">
    <property type="term" value="F:odorant binding"/>
    <property type="evidence" value="ECO:0007669"/>
    <property type="project" value="InterPro"/>
</dbReference>
<comment type="similarity">
    <text evidence="10">Belongs to the insect chemoreceptor superfamily. Heteromeric odorant receptor channel (TC 1.A.69) family.</text>
</comment>
<dbReference type="GO" id="GO:0007165">
    <property type="term" value="P:signal transduction"/>
    <property type="evidence" value="ECO:0007669"/>
    <property type="project" value="UniProtKB-KW"/>
</dbReference>
<feature type="transmembrane region" description="Helical" evidence="10">
    <location>
        <begin position="308"/>
        <end position="328"/>
    </location>
</feature>
<dbReference type="GO" id="GO:0004984">
    <property type="term" value="F:olfactory receptor activity"/>
    <property type="evidence" value="ECO:0007669"/>
    <property type="project" value="InterPro"/>
</dbReference>
<dbReference type="SMR" id="A0A7M6W5U7"/>
<dbReference type="Proteomes" id="UP000002358">
    <property type="component" value="Chromosome 3"/>
</dbReference>
<evidence type="ECO:0000256" key="5">
    <source>
        <dbReference type="ARBA" id="ARBA00022725"/>
    </source>
</evidence>
<evidence type="ECO:0000256" key="3">
    <source>
        <dbReference type="ARBA" id="ARBA00022606"/>
    </source>
</evidence>